<evidence type="ECO:0000259" key="1">
    <source>
        <dbReference type="Pfam" id="PF18545"/>
    </source>
</evidence>
<accession>A0ABD5RQY8</accession>
<feature type="domain" description="Halobacterial output" evidence="1">
    <location>
        <begin position="31"/>
        <end position="101"/>
    </location>
</feature>
<name>A0ABD5RQY8_9EURY</name>
<protein>
    <submittedName>
        <fullName evidence="2">HalOD1 output domain-containing protein</fullName>
    </submittedName>
</protein>
<dbReference type="RefSeq" id="WP_247416851.1">
    <property type="nucleotide sequence ID" value="NZ_JALLGW010000001.1"/>
</dbReference>
<reference evidence="2 3" key="1">
    <citation type="journal article" date="2019" name="Int. J. Syst. Evol. Microbiol.">
        <title>The Global Catalogue of Microorganisms (GCM) 10K type strain sequencing project: providing services to taxonomists for standard genome sequencing and annotation.</title>
        <authorList>
            <consortium name="The Broad Institute Genomics Platform"/>
            <consortium name="The Broad Institute Genome Sequencing Center for Infectious Disease"/>
            <person name="Wu L."/>
            <person name="Ma J."/>
        </authorList>
    </citation>
    <scope>NUCLEOTIDE SEQUENCE [LARGE SCALE GENOMIC DNA]</scope>
    <source>
        <strain evidence="2 3">CGMCC 1.12543</strain>
    </source>
</reference>
<evidence type="ECO:0000313" key="3">
    <source>
        <dbReference type="Proteomes" id="UP001596099"/>
    </source>
</evidence>
<dbReference type="InterPro" id="IPR040624">
    <property type="entry name" value="HalOD1"/>
</dbReference>
<comment type="caution">
    <text evidence="2">The sequence shown here is derived from an EMBL/GenBank/DDBJ whole genome shotgun (WGS) entry which is preliminary data.</text>
</comment>
<dbReference type="AlphaFoldDB" id="A0ABD5RQY8"/>
<evidence type="ECO:0000313" key="2">
    <source>
        <dbReference type="EMBL" id="MFC5972906.1"/>
    </source>
</evidence>
<keyword evidence="3" id="KW-1185">Reference proteome</keyword>
<gene>
    <name evidence="2" type="ORF">ACFPYI_16345</name>
</gene>
<dbReference type="EMBL" id="JBHSQH010000001">
    <property type="protein sequence ID" value="MFC5972906.1"/>
    <property type="molecule type" value="Genomic_DNA"/>
</dbReference>
<sequence>MSTIESPDGRVELSSRNECDHRVTHEVGGPASLSVTVVSAVSEALDADVTAVDPLYESVDPDALDSLFASATAGNRSTTRICFAHDGCSVTIYGDGEVLVTVLDD</sequence>
<organism evidence="2 3">
    <name type="scientific">Halomarina salina</name>
    <dbReference type="NCBI Taxonomy" id="1872699"/>
    <lineage>
        <taxon>Archaea</taxon>
        <taxon>Methanobacteriati</taxon>
        <taxon>Methanobacteriota</taxon>
        <taxon>Stenosarchaea group</taxon>
        <taxon>Halobacteria</taxon>
        <taxon>Halobacteriales</taxon>
        <taxon>Natronomonadaceae</taxon>
        <taxon>Halomarina</taxon>
    </lineage>
</organism>
<dbReference type="Proteomes" id="UP001596099">
    <property type="component" value="Unassembled WGS sequence"/>
</dbReference>
<proteinExistence type="predicted"/>
<dbReference type="Pfam" id="PF18545">
    <property type="entry name" value="HalOD1"/>
    <property type="match status" value="1"/>
</dbReference>